<dbReference type="GO" id="GO:0031380">
    <property type="term" value="C:nuclear RNA-directed RNA polymerase complex"/>
    <property type="evidence" value="ECO:0007669"/>
    <property type="project" value="TreeGrafter"/>
</dbReference>
<protein>
    <submittedName>
        <fullName evidence="9">AAA_12 domain-containing protein</fullName>
    </submittedName>
</protein>
<evidence type="ECO:0000256" key="4">
    <source>
        <dbReference type="ARBA" id="ARBA00022840"/>
    </source>
</evidence>
<organism evidence="9">
    <name type="scientific">Enterobius vermicularis</name>
    <name type="common">Human pinworm</name>
    <dbReference type="NCBI Taxonomy" id="51028"/>
    <lineage>
        <taxon>Eukaryota</taxon>
        <taxon>Metazoa</taxon>
        <taxon>Ecdysozoa</taxon>
        <taxon>Nematoda</taxon>
        <taxon>Chromadorea</taxon>
        <taxon>Rhabditida</taxon>
        <taxon>Spirurina</taxon>
        <taxon>Oxyuridomorpha</taxon>
        <taxon>Oxyuroidea</taxon>
        <taxon>Oxyuridae</taxon>
        <taxon>Enterobius</taxon>
    </lineage>
</organism>
<dbReference type="GO" id="GO:0031048">
    <property type="term" value="P:regulatory ncRNA-mediated heterochromatin formation"/>
    <property type="evidence" value="ECO:0007669"/>
    <property type="project" value="TreeGrafter"/>
</dbReference>
<proteinExistence type="predicted"/>
<dbReference type="FunFam" id="3.40.50.300:FF:000326">
    <property type="entry name" value="P-loop containing nucleoside triphosphate hydrolase"/>
    <property type="match status" value="1"/>
</dbReference>
<dbReference type="GO" id="GO:0005694">
    <property type="term" value="C:chromosome"/>
    <property type="evidence" value="ECO:0007669"/>
    <property type="project" value="UniProtKB-ARBA"/>
</dbReference>
<evidence type="ECO:0000313" key="8">
    <source>
        <dbReference type="Proteomes" id="UP000274131"/>
    </source>
</evidence>
<dbReference type="GO" id="GO:0016787">
    <property type="term" value="F:hydrolase activity"/>
    <property type="evidence" value="ECO:0007669"/>
    <property type="project" value="UniProtKB-KW"/>
</dbReference>
<dbReference type="SUPFAM" id="SSF52540">
    <property type="entry name" value="P-loop containing nucleoside triphosphate hydrolases"/>
    <property type="match status" value="1"/>
</dbReference>
<accession>A0A158Q9C8</accession>
<sequence length="782" mass="88720">MRPVFFFTFVSIRVERTQYFLSKMYLSVVFKATSLDTVVVGDIKDVYSLPREKRWMLYRFWCTRLQNYAEERLKVMLQSYKDLTGELKQRKVSCENDIIGATTTGAAKSRAQLNEIGCPVVIAEEAAAVLEAHLVVSIPLHCKHAILIGDHQQLRPNPAVYEMAKEYNLEISLFERMVRNSYPYKALLVQHRMSPLISDTLMKHFYPELENGSKVFHYPSVRGTCQPLFFISHKYPENQSSLFCHQNEFEADFAVSLTNYFLQQHYGLEEVTILCAYLAQAALVKRLAKQKFNDFEKLVIETVDAYQGKENNIIIFSAVRSIPSASIGFLAVPNRVCVALSRARYGFYMIGNMDVLTHFSKLWRKICNSLIYEKCIEDAFPAYCAVHDRLQVIFVDLNSDFLNKTLNGGCDIPCGFLRQCGHYCRRTCHNDDLDHMAQCDGICEKLCKNKAFMHPCAKKCGQVSSFLRCFEAELFPCGHTTGVVCYLYDTIRCKQKCEKTLDCGHLCSKKCCESCDCDKVGLLNSFYLCYFHLILIRIMGMRRRLACGHEVEVFCGRDSVDVKCTAFVEKKFVHCGHSALVRCSEWDSAVCDVICGKQLPFNCGHRCISKCGICCPKTCNNPCSKLLPCGHPCQLLCGEPCKTDCDYSCENESPLLNFQGSLRRCKDPCIFCLEACATKGCGKRCWEPCNFVSSISPCLLCLECGHRCLGLESEKCPGGVFQTNLYLLKPVESGKRVIQFESCKCVLLVEVGFLLNCGEKKAFPRVAYACKWSCFLNCTVAY</sequence>
<dbReference type="EMBL" id="UXUI01007202">
    <property type="protein sequence ID" value="VDD86233.1"/>
    <property type="molecule type" value="Genomic_DNA"/>
</dbReference>
<evidence type="ECO:0000256" key="3">
    <source>
        <dbReference type="ARBA" id="ARBA00022806"/>
    </source>
</evidence>
<dbReference type="InterPro" id="IPR045055">
    <property type="entry name" value="DNA2/NAM7-like"/>
</dbReference>
<feature type="domain" description="DNA2/NAM7 helicase-like C-terminal" evidence="6">
    <location>
        <begin position="169"/>
        <end position="353"/>
    </location>
</feature>
<evidence type="ECO:0000259" key="6">
    <source>
        <dbReference type="Pfam" id="PF13087"/>
    </source>
</evidence>
<dbReference type="InterPro" id="IPR027417">
    <property type="entry name" value="P-loop_NTPase"/>
</dbReference>
<evidence type="ECO:0000313" key="7">
    <source>
        <dbReference type="EMBL" id="VDD86233.1"/>
    </source>
</evidence>
<keyword evidence="1" id="KW-0547">Nucleotide-binding</keyword>
<dbReference type="InterPro" id="IPR047187">
    <property type="entry name" value="SF1_C_Upf1"/>
</dbReference>
<evidence type="ECO:0000313" key="9">
    <source>
        <dbReference type="WBParaSite" id="EVEC_0000166801-mRNA-1"/>
    </source>
</evidence>
<evidence type="ECO:0000256" key="1">
    <source>
        <dbReference type="ARBA" id="ARBA00022741"/>
    </source>
</evidence>
<keyword evidence="3" id="KW-0347">Helicase</keyword>
<gene>
    <name evidence="7" type="ORF">EVEC_LOCUS1376</name>
</gene>
<dbReference type="Pfam" id="PF13087">
    <property type="entry name" value="AAA_12"/>
    <property type="match status" value="1"/>
</dbReference>
<evidence type="ECO:0000259" key="5">
    <source>
        <dbReference type="Pfam" id="PF13086"/>
    </source>
</evidence>
<dbReference type="InterPro" id="IPR041677">
    <property type="entry name" value="DNA2/NAM7_AAA_11"/>
</dbReference>
<evidence type="ECO:0000256" key="2">
    <source>
        <dbReference type="ARBA" id="ARBA00022801"/>
    </source>
</evidence>
<dbReference type="OrthoDB" id="2423195at2759"/>
<reference evidence="9" key="1">
    <citation type="submission" date="2016-04" db="UniProtKB">
        <authorList>
            <consortium name="WormBaseParasite"/>
        </authorList>
    </citation>
    <scope>IDENTIFICATION</scope>
</reference>
<keyword evidence="8" id="KW-1185">Reference proteome</keyword>
<dbReference type="STRING" id="51028.A0A158Q9C8"/>
<dbReference type="WBParaSite" id="EVEC_0000166801-mRNA-1">
    <property type="protein sequence ID" value="EVEC_0000166801-mRNA-1"/>
    <property type="gene ID" value="EVEC_0000166801"/>
</dbReference>
<keyword evidence="2" id="KW-0378">Hydrolase</keyword>
<dbReference type="InterPro" id="IPR041679">
    <property type="entry name" value="DNA2/NAM7-like_C"/>
</dbReference>
<feature type="domain" description="DNA2/NAM7 helicase helicase" evidence="5">
    <location>
        <begin position="87"/>
        <end position="156"/>
    </location>
</feature>
<dbReference type="Pfam" id="PF13086">
    <property type="entry name" value="AAA_11"/>
    <property type="match status" value="1"/>
</dbReference>
<keyword evidence="4" id="KW-0067">ATP-binding</keyword>
<dbReference type="Gene3D" id="3.40.50.300">
    <property type="entry name" value="P-loop containing nucleotide triphosphate hydrolases"/>
    <property type="match status" value="2"/>
</dbReference>
<dbReference type="Proteomes" id="UP000274131">
    <property type="component" value="Unassembled WGS sequence"/>
</dbReference>
<dbReference type="GO" id="GO:0004386">
    <property type="term" value="F:helicase activity"/>
    <property type="evidence" value="ECO:0007669"/>
    <property type="project" value="UniProtKB-KW"/>
</dbReference>
<dbReference type="PANTHER" id="PTHR10887:SF341">
    <property type="entry name" value="NFX1-TYPE ZINC FINGER-CONTAINING PROTEIN 1"/>
    <property type="match status" value="1"/>
</dbReference>
<name>A0A158Q9C8_ENTVE</name>
<dbReference type="PANTHER" id="PTHR10887">
    <property type="entry name" value="DNA2/NAM7 HELICASE FAMILY"/>
    <property type="match status" value="1"/>
</dbReference>
<reference evidence="7 8" key="2">
    <citation type="submission" date="2018-10" db="EMBL/GenBank/DDBJ databases">
        <authorList>
            <consortium name="Pathogen Informatics"/>
        </authorList>
    </citation>
    <scope>NUCLEOTIDE SEQUENCE [LARGE SCALE GENOMIC DNA]</scope>
</reference>
<dbReference type="AlphaFoldDB" id="A0A158Q9C8"/>
<dbReference type="GO" id="GO:0005524">
    <property type="term" value="F:ATP binding"/>
    <property type="evidence" value="ECO:0007669"/>
    <property type="project" value="UniProtKB-KW"/>
</dbReference>
<dbReference type="CDD" id="cd18808">
    <property type="entry name" value="SF1_C_Upf1"/>
    <property type="match status" value="1"/>
</dbReference>